<protein>
    <submittedName>
        <fullName evidence="1">Uncharacterized protein</fullName>
    </submittedName>
</protein>
<sequence>MLKNQRLDLTDFYLISIFDYSVSKISVKQYQTYCNLFENFV</sequence>
<comment type="caution">
    <text evidence="1">The sequence shown here is derived from an EMBL/GenBank/DDBJ whole genome shotgun (WGS) entry which is preliminary data.</text>
</comment>
<gene>
    <name evidence="1" type="ORF">STRMA_1268</name>
</gene>
<organism evidence="1 2">
    <name type="scientific">Streptococcus macacae NCTC 11558</name>
    <dbReference type="NCBI Taxonomy" id="764298"/>
    <lineage>
        <taxon>Bacteria</taxon>
        <taxon>Bacillati</taxon>
        <taxon>Bacillota</taxon>
        <taxon>Bacilli</taxon>
        <taxon>Lactobacillales</taxon>
        <taxon>Streptococcaceae</taxon>
        <taxon>Streptococcus</taxon>
    </lineage>
</organism>
<reference evidence="1 2" key="1">
    <citation type="journal article" date="2014" name="Int. J. Syst. Evol. Microbiol.">
        <title>Phylogenomics and the dynamic genome evolution of the genus Streptococcus.</title>
        <authorList>
            <consortium name="The Broad Institute Genome Sequencing Platform"/>
            <person name="Richards V.P."/>
            <person name="Palmer S.R."/>
            <person name="Pavinski Bitar P.D."/>
            <person name="Qin X."/>
            <person name="Weinstock G.M."/>
            <person name="Highlander S.K."/>
            <person name="Town C.D."/>
            <person name="Burne R.A."/>
            <person name="Stanhope M.J."/>
        </authorList>
    </citation>
    <scope>NUCLEOTIDE SEQUENCE [LARGE SCALE GENOMIC DNA]</scope>
    <source>
        <strain evidence="1 2">NCTC 11558</strain>
    </source>
</reference>
<evidence type="ECO:0000313" key="1">
    <source>
        <dbReference type="EMBL" id="EHJ52261.1"/>
    </source>
</evidence>
<proteinExistence type="predicted"/>
<dbReference type="EMBL" id="AEUW02000001">
    <property type="protein sequence ID" value="EHJ52261.1"/>
    <property type="molecule type" value="Genomic_DNA"/>
</dbReference>
<dbReference type="AlphaFoldDB" id="G5JXB3"/>
<dbReference type="Proteomes" id="UP000003573">
    <property type="component" value="Unassembled WGS sequence"/>
</dbReference>
<name>G5JXB3_9STRE</name>
<evidence type="ECO:0000313" key="2">
    <source>
        <dbReference type="Proteomes" id="UP000003573"/>
    </source>
</evidence>
<dbReference type="STRING" id="764298.STRMA_1268"/>
<keyword evidence="2" id="KW-1185">Reference proteome</keyword>
<accession>G5JXB3</accession>